<feature type="transmembrane region" description="Helical" evidence="7">
    <location>
        <begin position="171"/>
        <end position="193"/>
    </location>
</feature>
<dbReference type="SUPFAM" id="SSF103473">
    <property type="entry name" value="MFS general substrate transporter"/>
    <property type="match status" value="1"/>
</dbReference>
<dbReference type="PROSITE" id="PS00216">
    <property type="entry name" value="SUGAR_TRANSPORT_1"/>
    <property type="match status" value="2"/>
</dbReference>
<evidence type="ECO:0000256" key="7">
    <source>
        <dbReference type="SAM" id="Phobius"/>
    </source>
</evidence>
<feature type="transmembrane region" description="Helical" evidence="7">
    <location>
        <begin position="358"/>
        <end position="375"/>
    </location>
</feature>
<evidence type="ECO:0000256" key="3">
    <source>
        <dbReference type="ARBA" id="ARBA00022448"/>
    </source>
</evidence>
<dbReference type="InterPro" id="IPR005828">
    <property type="entry name" value="MFS_sugar_transport-like"/>
</dbReference>
<sequence length="478" mass="52769">MTSLTEKKQYNSFDNEKIKCKELNGQLKELTIEEVINLCGFGKFQWRLSLFAGLAWIADSMEIMILAILGPILICEWNISNFKVALVTTCVFLGFLIGSPVIGICADKFGRKSALLLSASIAFYYGSLTSVAPLFIWLLILRFIVGIGVSGTPQAITYYSEFLPSNSRGRSIMLIQFFFAFGAVFEVVLGFLIIPSAGWRWWIVTSCLPLGIFILITGFLPESPRYDLASGNVIAAKKTLDYIAEVNGIDMPLYKLKSKQTEGRGDVKELFSKQHRISSLLLFCIWFGCGFLYYGISLLATELVKEGQTCISGAKLKTLCECKPLKTEDYLDLMLTTAAELPGLLMMIIVIDKIGRKFSILASFTTSAAALYLLLICMSRYPMVTLLFIARAFISAGFQVVYVYTPEYYPTNCRAVGLGTCSAFARLGALITPFVAQVLLQSSHYLAFGLYATVALIIAGCAIILPVETKGRALENNN</sequence>
<dbReference type="AlphaFoldDB" id="A0A7I8W374"/>
<comment type="similarity">
    <text evidence="2">Belongs to the major facilitator superfamily.</text>
</comment>
<keyword evidence="6 7" id="KW-0472">Membrane</keyword>
<keyword evidence="5 7" id="KW-1133">Transmembrane helix</keyword>
<comment type="caution">
    <text evidence="9">The sequence shown here is derived from an EMBL/GenBank/DDBJ whole genome shotgun (WGS) entry which is preliminary data.</text>
</comment>
<dbReference type="InterPro" id="IPR011701">
    <property type="entry name" value="MFS"/>
</dbReference>
<feature type="transmembrane region" description="Helical" evidence="7">
    <location>
        <begin position="50"/>
        <end position="74"/>
    </location>
</feature>
<feature type="transmembrane region" description="Helical" evidence="7">
    <location>
        <begin position="277"/>
        <end position="296"/>
    </location>
</feature>
<feature type="transmembrane region" description="Helical" evidence="7">
    <location>
        <begin position="199"/>
        <end position="220"/>
    </location>
</feature>
<dbReference type="Pfam" id="PF07690">
    <property type="entry name" value="MFS_1"/>
    <property type="match status" value="1"/>
</dbReference>
<comment type="subcellular location">
    <subcellularLocation>
        <location evidence="1">Membrane</location>
        <topology evidence="1">Multi-pass membrane protein</topology>
    </subcellularLocation>
</comment>
<organism evidence="9 10">
    <name type="scientific">Dimorphilus gyrociliatus</name>
    <dbReference type="NCBI Taxonomy" id="2664684"/>
    <lineage>
        <taxon>Eukaryota</taxon>
        <taxon>Metazoa</taxon>
        <taxon>Spiralia</taxon>
        <taxon>Lophotrochozoa</taxon>
        <taxon>Annelida</taxon>
        <taxon>Polychaeta</taxon>
        <taxon>Polychaeta incertae sedis</taxon>
        <taxon>Dinophilidae</taxon>
        <taxon>Dimorphilus</taxon>
    </lineage>
</organism>
<keyword evidence="4 7" id="KW-0812">Transmembrane</keyword>
<evidence type="ECO:0000256" key="2">
    <source>
        <dbReference type="ARBA" id="ARBA00008335"/>
    </source>
</evidence>
<feature type="transmembrane region" description="Helical" evidence="7">
    <location>
        <begin position="86"/>
        <end position="106"/>
    </location>
</feature>
<dbReference type="InterPro" id="IPR020846">
    <property type="entry name" value="MFS_dom"/>
</dbReference>
<accession>A0A7I8W374</accession>
<dbReference type="Proteomes" id="UP000549394">
    <property type="component" value="Unassembled WGS sequence"/>
</dbReference>
<dbReference type="EMBL" id="CAJFCJ010000018">
    <property type="protein sequence ID" value="CAD5122634.1"/>
    <property type="molecule type" value="Genomic_DNA"/>
</dbReference>
<evidence type="ECO:0000256" key="1">
    <source>
        <dbReference type="ARBA" id="ARBA00004141"/>
    </source>
</evidence>
<evidence type="ECO:0000313" key="10">
    <source>
        <dbReference type="Proteomes" id="UP000549394"/>
    </source>
</evidence>
<proteinExistence type="inferred from homology"/>
<feature type="transmembrane region" description="Helical" evidence="7">
    <location>
        <begin position="381"/>
        <end position="404"/>
    </location>
</feature>
<dbReference type="PANTHER" id="PTHR23511">
    <property type="entry name" value="SYNAPTIC VESICLE GLYCOPROTEIN 2"/>
    <property type="match status" value="1"/>
</dbReference>
<feature type="domain" description="Major facilitator superfamily (MFS) profile" evidence="8">
    <location>
        <begin position="48"/>
        <end position="470"/>
    </location>
</feature>
<protein>
    <submittedName>
        <fullName evidence="9">DgyrCDS11043</fullName>
    </submittedName>
</protein>
<dbReference type="PANTHER" id="PTHR23511:SF5">
    <property type="entry name" value="MAJOR FACILITATOR-TYPE TRANSPORTER HXNZ-RELATED"/>
    <property type="match status" value="1"/>
</dbReference>
<dbReference type="Pfam" id="PF00083">
    <property type="entry name" value="Sugar_tr"/>
    <property type="match status" value="1"/>
</dbReference>
<feature type="transmembrane region" description="Helical" evidence="7">
    <location>
        <begin position="416"/>
        <end position="439"/>
    </location>
</feature>
<keyword evidence="10" id="KW-1185">Reference proteome</keyword>
<feature type="transmembrane region" description="Helical" evidence="7">
    <location>
        <begin position="445"/>
        <end position="467"/>
    </location>
</feature>
<evidence type="ECO:0000256" key="5">
    <source>
        <dbReference type="ARBA" id="ARBA00022989"/>
    </source>
</evidence>
<evidence type="ECO:0000256" key="4">
    <source>
        <dbReference type="ARBA" id="ARBA00022692"/>
    </source>
</evidence>
<dbReference type="InterPro" id="IPR005829">
    <property type="entry name" value="Sugar_transporter_CS"/>
</dbReference>
<reference evidence="9 10" key="1">
    <citation type="submission" date="2020-08" db="EMBL/GenBank/DDBJ databases">
        <authorList>
            <person name="Hejnol A."/>
        </authorList>
    </citation>
    <scope>NUCLEOTIDE SEQUENCE [LARGE SCALE GENOMIC DNA]</scope>
</reference>
<name>A0A7I8W374_9ANNE</name>
<evidence type="ECO:0000313" key="9">
    <source>
        <dbReference type="EMBL" id="CAD5122634.1"/>
    </source>
</evidence>
<gene>
    <name evidence="9" type="ORF">DGYR_LOCUS10424</name>
</gene>
<dbReference type="InterPro" id="IPR036259">
    <property type="entry name" value="MFS_trans_sf"/>
</dbReference>
<dbReference type="Gene3D" id="1.20.1250.20">
    <property type="entry name" value="MFS general substrate transporter like domains"/>
    <property type="match status" value="1"/>
</dbReference>
<keyword evidence="3" id="KW-0813">Transport</keyword>
<dbReference type="GO" id="GO:0022857">
    <property type="term" value="F:transmembrane transporter activity"/>
    <property type="evidence" value="ECO:0007669"/>
    <property type="project" value="InterPro"/>
</dbReference>
<dbReference type="GO" id="GO:0016020">
    <property type="term" value="C:membrane"/>
    <property type="evidence" value="ECO:0007669"/>
    <property type="project" value="UniProtKB-SubCell"/>
</dbReference>
<dbReference type="PROSITE" id="PS50850">
    <property type="entry name" value="MFS"/>
    <property type="match status" value="1"/>
</dbReference>
<dbReference type="OrthoDB" id="4139357at2759"/>
<evidence type="ECO:0000256" key="6">
    <source>
        <dbReference type="ARBA" id="ARBA00023136"/>
    </source>
</evidence>
<evidence type="ECO:0000259" key="8">
    <source>
        <dbReference type="PROSITE" id="PS50850"/>
    </source>
</evidence>